<name>A0ABR3TLW0_9PEZI</name>
<evidence type="ECO:0000256" key="1">
    <source>
        <dbReference type="SAM" id="MobiDB-lite"/>
    </source>
</evidence>
<sequence length="181" mass="19104">MACPIHSPSESTTLDAPEYPPDACMRCCQQEPEECHGHPQCLDLDADAHGAVARRDPFQQGPGAVHWSATGNEHEATKPGAEGSTGSQALDTPSSSSDEDFATSCLPRRDAISQGSDMIAISDDGYATATGASSGYADTTSDAVHERFLACDGPWSTYNRRLELPGYDNDDDHGAVAPYVG</sequence>
<keyword evidence="3" id="KW-1185">Reference proteome</keyword>
<dbReference type="EMBL" id="JAKEKT020000051">
    <property type="protein sequence ID" value="KAL1640345.1"/>
    <property type="molecule type" value="Genomic_DNA"/>
</dbReference>
<proteinExistence type="predicted"/>
<feature type="region of interest" description="Disordered" evidence="1">
    <location>
        <begin position="55"/>
        <end position="102"/>
    </location>
</feature>
<dbReference type="Proteomes" id="UP001521184">
    <property type="component" value="Unassembled WGS sequence"/>
</dbReference>
<accession>A0ABR3TLW0</accession>
<reference evidence="2 3" key="1">
    <citation type="journal article" date="2023" name="Plant Dis.">
        <title>First Report of Diplodia intermedia Causing Canker and Dieback Diseases on Apple Trees in Canada.</title>
        <authorList>
            <person name="Ellouze W."/>
            <person name="Ilyukhin E."/>
            <person name="Sulman M."/>
            <person name="Ali S."/>
        </authorList>
    </citation>
    <scope>NUCLEOTIDE SEQUENCE [LARGE SCALE GENOMIC DNA]</scope>
    <source>
        <strain evidence="2 3">M45-28</strain>
    </source>
</reference>
<feature type="region of interest" description="Disordered" evidence="1">
    <location>
        <begin position="1"/>
        <end position="20"/>
    </location>
</feature>
<feature type="compositionally biased region" description="Polar residues" evidence="1">
    <location>
        <begin position="84"/>
        <end position="96"/>
    </location>
</feature>
<protein>
    <submittedName>
        <fullName evidence="2">Uncharacterized protein</fullName>
    </submittedName>
</protein>
<evidence type="ECO:0000313" key="2">
    <source>
        <dbReference type="EMBL" id="KAL1640345.1"/>
    </source>
</evidence>
<organism evidence="2 3">
    <name type="scientific">Diplodia intermedia</name>
    <dbReference type="NCBI Taxonomy" id="856260"/>
    <lineage>
        <taxon>Eukaryota</taxon>
        <taxon>Fungi</taxon>
        <taxon>Dikarya</taxon>
        <taxon>Ascomycota</taxon>
        <taxon>Pezizomycotina</taxon>
        <taxon>Dothideomycetes</taxon>
        <taxon>Dothideomycetes incertae sedis</taxon>
        <taxon>Botryosphaeriales</taxon>
        <taxon>Botryosphaeriaceae</taxon>
        <taxon>Diplodia</taxon>
    </lineage>
</organism>
<comment type="caution">
    <text evidence="2">The sequence shown here is derived from an EMBL/GenBank/DDBJ whole genome shotgun (WGS) entry which is preliminary data.</text>
</comment>
<gene>
    <name evidence="2" type="ORF">SLS58_007018</name>
</gene>
<evidence type="ECO:0000313" key="3">
    <source>
        <dbReference type="Proteomes" id="UP001521184"/>
    </source>
</evidence>